<dbReference type="RefSeq" id="XP_067756830.1">
    <property type="nucleotide sequence ID" value="XM_067901564.1"/>
</dbReference>
<keyword evidence="3" id="KW-1185">Reference proteome</keyword>
<sequence>MGFISSYVGVVVFTVIQFCVVVLVIIATPLSQLESMISRQCYTFWGYKMICSSLSHNLQGKIAFGNCTQRYNNMNGGAAFAIISIFTTIMALVFGILMLLRISCTVILPLVFTCLSVITLMITWACVVGAFTLEMCDIRWSSLALKYGPGFGIMVTACCVQFINVVLLLLLSFC</sequence>
<dbReference type="AlphaFoldDB" id="A0A836LHS0"/>
<dbReference type="PANTHER" id="PTHR33297:SF4">
    <property type="entry name" value="AMASTIN"/>
    <property type="match status" value="1"/>
</dbReference>
<dbReference type="Pfam" id="PF07344">
    <property type="entry name" value="Amastin"/>
    <property type="match status" value="1"/>
</dbReference>
<organism evidence="2 3">
    <name type="scientific">Porcisia hertigi</name>
    <dbReference type="NCBI Taxonomy" id="2761500"/>
    <lineage>
        <taxon>Eukaryota</taxon>
        <taxon>Discoba</taxon>
        <taxon>Euglenozoa</taxon>
        <taxon>Kinetoplastea</taxon>
        <taxon>Metakinetoplastina</taxon>
        <taxon>Trypanosomatida</taxon>
        <taxon>Trypanosomatidae</taxon>
        <taxon>Leishmaniinae</taxon>
        <taxon>Porcisia</taxon>
    </lineage>
</organism>
<dbReference type="GeneID" id="94291641"/>
<keyword evidence="1" id="KW-0812">Transmembrane</keyword>
<comment type="caution">
    <text evidence="2">The sequence shown here is derived from an EMBL/GenBank/DDBJ whole genome shotgun (WGS) entry which is preliminary data.</text>
</comment>
<reference evidence="2 3" key="1">
    <citation type="submission" date="2021-02" db="EMBL/GenBank/DDBJ databases">
        <title>Porcisia hertigi Genome sequencing and assembly.</title>
        <authorList>
            <person name="Almutairi H."/>
            <person name="Gatherer D."/>
        </authorList>
    </citation>
    <scope>NUCLEOTIDE SEQUENCE [LARGE SCALE GENOMIC DNA]</scope>
    <source>
        <strain evidence="2 3">C119</strain>
    </source>
</reference>
<dbReference type="PANTHER" id="PTHR33297">
    <property type="entry name" value="AMASTIN-LIKE SURFACE PROTEIN-LIKE PROTEIN-RELATED"/>
    <property type="match status" value="1"/>
</dbReference>
<proteinExistence type="predicted"/>
<accession>A0A836LHS0</accession>
<dbReference type="KEGG" id="phet:94291641"/>
<dbReference type="InterPro" id="IPR009944">
    <property type="entry name" value="Amastin"/>
</dbReference>
<dbReference type="Proteomes" id="UP000674318">
    <property type="component" value="Chromosome 24"/>
</dbReference>
<feature type="transmembrane region" description="Helical" evidence="1">
    <location>
        <begin position="107"/>
        <end position="131"/>
    </location>
</feature>
<keyword evidence="1" id="KW-1133">Transmembrane helix</keyword>
<evidence type="ECO:0000256" key="1">
    <source>
        <dbReference type="SAM" id="Phobius"/>
    </source>
</evidence>
<evidence type="ECO:0000313" key="3">
    <source>
        <dbReference type="Proteomes" id="UP000674318"/>
    </source>
</evidence>
<feature type="transmembrane region" description="Helical" evidence="1">
    <location>
        <begin position="151"/>
        <end position="173"/>
    </location>
</feature>
<feature type="transmembrane region" description="Helical" evidence="1">
    <location>
        <begin position="7"/>
        <end position="27"/>
    </location>
</feature>
<protein>
    <submittedName>
        <fullName evidence="2">Uncharacterized protein</fullName>
    </submittedName>
</protein>
<keyword evidence="1" id="KW-0472">Membrane</keyword>
<dbReference type="OrthoDB" id="266442at2759"/>
<gene>
    <name evidence="2" type="ORF">JKF63_05607</name>
</gene>
<name>A0A836LHS0_9TRYP</name>
<evidence type="ECO:0000313" key="2">
    <source>
        <dbReference type="EMBL" id="KAG5503468.1"/>
    </source>
</evidence>
<dbReference type="EMBL" id="JAFJZO010000024">
    <property type="protein sequence ID" value="KAG5503468.1"/>
    <property type="molecule type" value="Genomic_DNA"/>
</dbReference>
<feature type="transmembrane region" description="Helical" evidence="1">
    <location>
        <begin position="78"/>
        <end position="100"/>
    </location>
</feature>